<dbReference type="PANTHER" id="PTHR43415:SF3">
    <property type="entry name" value="GNAT-FAMILY ACETYLTRANSFERASE"/>
    <property type="match status" value="1"/>
</dbReference>
<dbReference type="InterPro" id="IPR016181">
    <property type="entry name" value="Acyl_CoA_acyltransferase"/>
</dbReference>
<dbReference type="PROSITE" id="PS51186">
    <property type="entry name" value="GNAT"/>
    <property type="match status" value="1"/>
</dbReference>
<keyword evidence="2" id="KW-0808">Transferase</keyword>
<evidence type="ECO:0000313" key="3">
    <source>
        <dbReference type="Proteomes" id="UP000030153"/>
    </source>
</evidence>
<evidence type="ECO:0000313" key="2">
    <source>
        <dbReference type="EMBL" id="KGP90678.1"/>
    </source>
</evidence>
<protein>
    <submittedName>
        <fullName evidence="2">Acetyltransferase</fullName>
    </submittedName>
</protein>
<dbReference type="AlphaFoldDB" id="A0A0A2UV81"/>
<feature type="domain" description="N-acetyltransferase" evidence="1">
    <location>
        <begin position="8"/>
        <end position="169"/>
    </location>
</feature>
<gene>
    <name evidence="2" type="ORF">N780_03050</name>
</gene>
<comment type="caution">
    <text evidence="2">The sequence shown here is derived from an EMBL/GenBank/DDBJ whole genome shotgun (WGS) entry which is preliminary data.</text>
</comment>
<dbReference type="EMBL" id="AVBG01000010">
    <property type="protein sequence ID" value="KGP90678.1"/>
    <property type="molecule type" value="Genomic_DNA"/>
</dbReference>
<dbReference type="GO" id="GO:0016747">
    <property type="term" value="F:acyltransferase activity, transferring groups other than amino-acyl groups"/>
    <property type="evidence" value="ECO:0007669"/>
    <property type="project" value="InterPro"/>
</dbReference>
<evidence type="ECO:0000259" key="1">
    <source>
        <dbReference type="PROSITE" id="PS51186"/>
    </source>
</evidence>
<organism evidence="2 3">
    <name type="scientific">Pontibacillus chungwhensis BH030062</name>
    <dbReference type="NCBI Taxonomy" id="1385513"/>
    <lineage>
        <taxon>Bacteria</taxon>
        <taxon>Bacillati</taxon>
        <taxon>Bacillota</taxon>
        <taxon>Bacilli</taxon>
        <taxon>Bacillales</taxon>
        <taxon>Bacillaceae</taxon>
        <taxon>Pontibacillus</taxon>
    </lineage>
</organism>
<dbReference type="eggNOG" id="COG1670">
    <property type="taxonomic scope" value="Bacteria"/>
</dbReference>
<dbReference type="Pfam" id="PF13302">
    <property type="entry name" value="Acetyltransf_3"/>
    <property type="match status" value="1"/>
</dbReference>
<dbReference type="STRING" id="1385513.N780_03050"/>
<reference evidence="2 3" key="1">
    <citation type="submission" date="2013-08" db="EMBL/GenBank/DDBJ databases">
        <title>Genome of Pontibacillus chungwhensis.</title>
        <authorList>
            <person name="Wang Q."/>
            <person name="Wang G."/>
        </authorList>
    </citation>
    <scope>NUCLEOTIDE SEQUENCE [LARGE SCALE GENOMIC DNA]</scope>
    <source>
        <strain evidence="2 3">BH030062</strain>
    </source>
</reference>
<keyword evidence="3" id="KW-1185">Reference proteome</keyword>
<sequence>MIFETEKIRFRKLEKDDMELLHRWQNDTTVHTNMSTSIDLYSMEDVEKFYERMKESRSYIIIEKDGGKEVGSITLVRENNQQQNAEFLLMIGEKEYWGEGYGKEALLLFLNFVFMELNLHRISLKVFSFNEKAKSMYERMGFKVEGQLREVFFRNGEWHDIFIMGMLQDEYRTMYT</sequence>
<dbReference type="Gene3D" id="3.40.630.30">
    <property type="match status" value="1"/>
</dbReference>
<dbReference type="PANTHER" id="PTHR43415">
    <property type="entry name" value="SPERMIDINE N(1)-ACETYLTRANSFERASE"/>
    <property type="match status" value="1"/>
</dbReference>
<dbReference type="InterPro" id="IPR000182">
    <property type="entry name" value="GNAT_dom"/>
</dbReference>
<dbReference type="SUPFAM" id="SSF55729">
    <property type="entry name" value="Acyl-CoA N-acyltransferases (Nat)"/>
    <property type="match status" value="1"/>
</dbReference>
<name>A0A0A2UV81_9BACI</name>
<accession>A0A0A2UV81</accession>
<proteinExistence type="predicted"/>
<dbReference type="Proteomes" id="UP000030153">
    <property type="component" value="Unassembled WGS sequence"/>
</dbReference>